<keyword evidence="5" id="KW-1185">Reference proteome</keyword>
<feature type="region of interest" description="Disordered" evidence="1">
    <location>
        <begin position="401"/>
        <end position="430"/>
    </location>
</feature>
<dbReference type="PANTHER" id="PTHR10587:SF98">
    <property type="entry name" value="CHITIN DEACETYLASE"/>
    <property type="match status" value="1"/>
</dbReference>
<dbReference type="AlphaFoldDB" id="A0A1X2HP03"/>
<evidence type="ECO:0000313" key="4">
    <source>
        <dbReference type="EMBL" id="ORZ01110.1"/>
    </source>
</evidence>
<feature type="domain" description="NodB homology" evidence="3">
    <location>
        <begin position="160"/>
        <end position="364"/>
    </location>
</feature>
<keyword evidence="2" id="KW-0732">Signal</keyword>
<dbReference type="GO" id="GO:0004099">
    <property type="term" value="F:chitin deacetylase activity"/>
    <property type="evidence" value="ECO:0007669"/>
    <property type="project" value="TreeGrafter"/>
</dbReference>
<dbReference type="OrthoDB" id="407355at2759"/>
<dbReference type="PANTHER" id="PTHR10587">
    <property type="entry name" value="GLYCOSYL TRANSFERASE-RELATED"/>
    <property type="match status" value="1"/>
</dbReference>
<dbReference type="GO" id="GO:0016020">
    <property type="term" value="C:membrane"/>
    <property type="evidence" value="ECO:0007669"/>
    <property type="project" value="TreeGrafter"/>
</dbReference>
<feature type="chain" id="PRO_5012665337" description="NodB homology domain-containing protein" evidence="2">
    <location>
        <begin position="20"/>
        <end position="455"/>
    </location>
</feature>
<name>A0A1X2HP03_SYNRA</name>
<dbReference type="SUPFAM" id="SSF88713">
    <property type="entry name" value="Glycoside hydrolase/deacetylase"/>
    <property type="match status" value="1"/>
</dbReference>
<evidence type="ECO:0000313" key="5">
    <source>
        <dbReference type="Proteomes" id="UP000242180"/>
    </source>
</evidence>
<dbReference type="GO" id="GO:0005975">
    <property type="term" value="P:carbohydrate metabolic process"/>
    <property type="evidence" value="ECO:0007669"/>
    <property type="project" value="InterPro"/>
</dbReference>
<comment type="caution">
    <text evidence="4">The sequence shown here is derived from an EMBL/GenBank/DDBJ whole genome shotgun (WGS) entry which is preliminary data.</text>
</comment>
<accession>A0A1X2HP03</accession>
<gene>
    <name evidence="4" type="ORF">BCR43DRAFT_486399</name>
</gene>
<dbReference type="InterPro" id="IPR011330">
    <property type="entry name" value="Glyco_hydro/deAcase_b/a-brl"/>
</dbReference>
<dbReference type="Pfam" id="PF01522">
    <property type="entry name" value="Polysacc_deac_1"/>
    <property type="match status" value="1"/>
</dbReference>
<dbReference type="CDD" id="cd10952">
    <property type="entry name" value="CE4_MrCDA_like"/>
    <property type="match status" value="1"/>
</dbReference>
<feature type="signal peptide" evidence="2">
    <location>
        <begin position="1"/>
        <end position="19"/>
    </location>
</feature>
<sequence length="455" mass="48372">MHITLTSALMMVAGQLAYAQSSASSSAAPSGTSSGVLSVASPTWLANIKGPSSGVVTSYPTGNYDSGATLSTATLNLSSYPEPWGSPTTTGAEIEAVINSIDWSHVPNATVQKADKDGNVVMDDSYDAGKDAYCWWSDTNCVTPKASYLPEDIYYCPRAGDWGLTYDDGPFNPTDDNATNKYSEPELYNFLLKQNNQKATLFYIGSNVVTYPAAAVRALNDGLTLCVHTWSHPAMTTQSNEKVVAELYWTLRAIKEATGVTPKCWRPPYGDVDDRVRAIAWQMGMRTIIWDEDTNDWNMPGDGGGNLSPETVDGYFEGWISARQNGSDNAHGHIVLEHELNNSTVSMTEKWLPKLQETFNVVTVHECMNISQPYWETNFVYPTEANNSTTTSSSVSSSAAASTGASASSGGASGDAASSSDSSSSASSDTSAASAFLPTLTGAVAALVISAFALA</sequence>
<dbReference type="InParanoid" id="A0A1X2HP03"/>
<reference evidence="4 5" key="1">
    <citation type="submission" date="2016-07" db="EMBL/GenBank/DDBJ databases">
        <title>Pervasive Adenine N6-methylation of Active Genes in Fungi.</title>
        <authorList>
            <consortium name="DOE Joint Genome Institute"/>
            <person name="Mondo S.J."/>
            <person name="Dannebaum R.O."/>
            <person name="Kuo R.C."/>
            <person name="Labutti K."/>
            <person name="Haridas S."/>
            <person name="Kuo A."/>
            <person name="Salamov A."/>
            <person name="Ahrendt S.R."/>
            <person name="Lipzen A."/>
            <person name="Sullivan W."/>
            <person name="Andreopoulos W.B."/>
            <person name="Clum A."/>
            <person name="Lindquist E."/>
            <person name="Daum C."/>
            <person name="Ramamoorthy G.K."/>
            <person name="Gryganskyi A."/>
            <person name="Culley D."/>
            <person name="Magnuson J.K."/>
            <person name="James T.Y."/>
            <person name="O'Malley M.A."/>
            <person name="Stajich J.E."/>
            <person name="Spatafora J.W."/>
            <person name="Visel A."/>
            <person name="Grigoriev I.V."/>
        </authorList>
    </citation>
    <scope>NUCLEOTIDE SEQUENCE [LARGE SCALE GENOMIC DNA]</scope>
    <source>
        <strain evidence="4 5">NRRL 2496</strain>
    </source>
</reference>
<dbReference type="InterPro" id="IPR002509">
    <property type="entry name" value="NODB_dom"/>
</dbReference>
<dbReference type="Gene3D" id="3.20.20.370">
    <property type="entry name" value="Glycoside hydrolase/deacetylase"/>
    <property type="match status" value="1"/>
</dbReference>
<protein>
    <recommendedName>
        <fullName evidence="3">NodB homology domain-containing protein</fullName>
    </recommendedName>
</protein>
<evidence type="ECO:0000256" key="1">
    <source>
        <dbReference type="SAM" id="MobiDB-lite"/>
    </source>
</evidence>
<dbReference type="OMA" id="VSMTEKW"/>
<dbReference type="PROSITE" id="PS51677">
    <property type="entry name" value="NODB"/>
    <property type="match status" value="1"/>
</dbReference>
<proteinExistence type="predicted"/>
<evidence type="ECO:0000259" key="3">
    <source>
        <dbReference type="PROSITE" id="PS51677"/>
    </source>
</evidence>
<dbReference type="GO" id="GO:0009272">
    <property type="term" value="P:fungal-type cell wall biogenesis"/>
    <property type="evidence" value="ECO:0007669"/>
    <property type="project" value="UniProtKB-ARBA"/>
</dbReference>
<dbReference type="EMBL" id="MCGN01000002">
    <property type="protein sequence ID" value="ORZ01110.1"/>
    <property type="molecule type" value="Genomic_DNA"/>
</dbReference>
<organism evidence="4 5">
    <name type="scientific">Syncephalastrum racemosum</name>
    <name type="common">Filamentous fungus</name>
    <dbReference type="NCBI Taxonomy" id="13706"/>
    <lineage>
        <taxon>Eukaryota</taxon>
        <taxon>Fungi</taxon>
        <taxon>Fungi incertae sedis</taxon>
        <taxon>Mucoromycota</taxon>
        <taxon>Mucoromycotina</taxon>
        <taxon>Mucoromycetes</taxon>
        <taxon>Mucorales</taxon>
        <taxon>Syncephalastraceae</taxon>
        <taxon>Syncephalastrum</taxon>
    </lineage>
</organism>
<dbReference type="Proteomes" id="UP000242180">
    <property type="component" value="Unassembled WGS sequence"/>
</dbReference>
<dbReference type="InterPro" id="IPR050248">
    <property type="entry name" value="Polysacc_deacetylase_ArnD"/>
</dbReference>
<evidence type="ECO:0000256" key="2">
    <source>
        <dbReference type="SAM" id="SignalP"/>
    </source>
</evidence>